<reference evidence="2" key="1">
    <citation type="journal article" date="2014" name="Front. Microbiol.">
        <title>High frequency of phylogenetically diverse reductive dehalogenase-homologous genes in deep subseafloor sedimentary metagenomes.</title>
        <authorList>
            <person name="Kawai M."/>
            <person name="Futagami T."/>
            <person name="Toyoda A."/>
            <person name="Takaki Y."/>
            <person name="Nishi S."/>
            <person name="Hori S."/>
            <person name="Arai W."/>
            <person name="Tsubouchi T."/>
            <person name="Morono Y."/>
            <person name="Uchiyama I."/>
            <person name="Ito T."/>
            <person name="Fujiyama A."/>
            <person name="Inagaki F."/>
            <person name="Takami H."/>
        </authorList>
    </citation>
    <scope>NUCLEOTIDE SEQUENCE</scope>
    <source>
        <strain evidence="2">Expedition CK06-06</strain>
    </source>
</reference>
<organism evidence="2">
    <name type="scientific">marine sediment metagenome</name>
    <dbReference type="NCBI Taxonomy" id="412755"/>
    <lineage>
        <taxon>unclassified sequences</taxon>
        <taxon>metagenomes</taxon>
        <taxon>ecological metagenomes</taxon>
    </lineage>
</organism>
<keyword evidence="1" id="KW-0472">Membrane</keyword>
<dbReference type="AlphaFoldDB" id="X1LVQ3"/>
<name>X1LVQ3_9ZZZZ</name>
<keyword evidence="1" id="KW-0812">Transmembrane</keyword>
<comment type="caution">
    <text evidence="2">The sequence shown here is derived from an EMBL/GenBank/DDBJ whole genome shotgun (WGS) entry which is preliminary data.</text>
</comment>
<feature type="transmembrane region" description="Helical" evidence="1">
    <location>
        <begin position="6"/>
        <end position="25"/>
    </location>
</feature>
<proteinExistence type="predicted"/>
<gene>
    <name evidence="2" type="ORF">S06H3_07366</name>
</gene>
<evidence type="ECO:0000313" key="2">
    <source>
        <dbReference type="EMBL" id="GAH98228.1"/>
    </source>
</evidence>
<sequence>NFTIENFLGVILFLPIFIYLTLVIFDGIGMFRDVFSIPDSEEKEENKEITHHHFHHKDLKR</sequence>
<protein>
    <submittedName>
        <fullName evidence="2">Uncharacterized protein</fullName>
    </submittedName>
</protein>
<accession>X1LVQ3</accession>
<evidence type="ECO:0000256" key="1">
    <source>
        <dbReference type="SAM" id="Phobius"/>
    </source>
</evidence>
<feature type="non-terminal residue" evidence="2">
    <location>
        <position position="1"/>
    </location>
</feature>
<dbReference type="EMBL" id="BARV01002978">
    <property type="protein sequence ID" value="GAH98228.1"/>
    <property type="molecule type" value="Genomic_DNA"/>
</dbReference>
<keyword evidence="1" id="KW-1133">Transmembrane helix</keyword>